<dbReference type="Proteomes" id="UP000198694">
    <property type="component" value="Unassembled WGS sequence"/>
</dbReference>
<protein>
    <submittedName>
        <fullName evidence="2">Uncharacterized protein</fullName>
    </submittedName>
</protein>
<dbReference type="STRING" id="407036.SAMN05216243_0909"/>
<proteinExistence type="predicted"/>
<accession>A0A1G8WQJ8</accession>
<sequence>MFIEIKSMLPRKIIAAVIAGSLFAVLFGLIRPNPFGSIASLSEYFSAFLITTPVYLLYSFPVIFIYGSSTSIISDLLSRRIARKWFVNKEVFISGILHLLFGLILLWISLLAALIYFIVDRLLDRKETVYRWRMALKSLIIPPLLWIVFMLIISFIDFIENWQDYIVN</sequence>
<evidence type="ECO:0000313" key="3">
    <source>
        <dbReference type="Proteomes" id="UP000198694"/>
    </source>
</evidence>
<keyword evidence="3" id="KW-1185">Reference proteome</keyword>
<dbReference type="AlphaFoldDB" id="A0A1G8WQJ8"/>
<organism evidence="2 3">
    <name type="scientific">Sediminibacillus albus</name>
    <dbReference type="NCBI Taxonomy" id="407036"/>
    <lineage>
        <taxon>Bacteria</taxon>
        <taxon>Bacillati</taxon>
        <taxon>Bacillota</taxon>
        <taxon>Bacilli</taxon>
        <taxon>Bacillales</taxon>
        <taxon>Bacillaceae</taxon>
        <taxon>Sediminibacillus</taxon>
    </lineage>
</organism>
<evidence type="ECO:0000256" key="1">
    <source>
        <dbReference type="SAM" id="Phobius"/>
    </source>
</evidence>
<reference evidence="2 3" key="1">
    <citation type="submission" date="2016-10" db="EMBL/GenBank/DDBJ databases">
        <authorList>
            <person name="de Groot N.N."/>
        </authorList>
    </citation>
    <scope>NUCLEOTIDE SEQUENCE [LARGE SCALE GENOMIC DNA]</scope>
    <source>
        <strain evidence="2 3">CGMCC 1.6502</strain>
    </source>
</reference>
<dbReference type="EMBL" id="FNFL01000001">
    <property type="protein sequence ID" value="SDJ79900.1"/>
    <property type="molecule type" value="Genomic_DNA"/>
</dbReference>
<evidence type="ECO:0000313" key="2">
    <source>
        <dbReference type="EMBL" id="SDJ79900.1"/>
    </source>
</evidence>
<keyword evidence="1" id="KW-0472">Membrane</keyword>
<name>A0A1G8WQJ8_9BACI</name>
<feature type="transmembrane region" description="Helical" evidence="1">
    <location>
        <begin position="12"/>
        <end position="32"/>
    </location>
</feature>
<keyword evidence="1" id="KW-0812">Transmembrane</keyword>
<feature type="transmembrane region" description="Helical" evidence="1">
    <location>
        <begin position="91"/>
        <end position="119"/>
    </location>
</feature>
<gene>
    <name evidence="2" type="ORF">SAMN05216243_0909</name>
</gene>
<keyword evidence="1" id="KW-1133">Transmembrane helix</keyword>
<feature type="transmembrane region" description="Helical" evidence="1">
    <location>
        <begin position="139"/>
        <end position="159"/>
    </location>
</feature>
<dbReference type="RefSeq" id="WP_175559233.1">
    <property type="nucleotide sequence ID" value="NZ_FNFL01000001.1"/>
</dbReference>
<feature type="transmembrane region" description="Helical" evidence="1">
    <location>
        <begin position="44"/>
        <end position="70"/>
    </location>
</feature>